<evidence type="ECO:0000256" key="1">
    <source>
        <dbReference type="ARBA" id="ARBA00023277"/>
    </source>
</evidence>
<dbReference type="AlphaFoldDB" id="A0A3N2BDW9"/>
<name>A0A3N2BDW9_9MICO</name>
<dbReference type="EMBL" id="RKHK01000001">
    <property type="protein sequence ID" value="ROR73450.1"/>
    <property type="molecule type" value="Genomic_DNA"/>
</dbReference>
<dbReference type="OrthoDB" id="9798407at2"/>
<evidence type="ECO:0000313" key="4">
    <source>
        <dbReference type="Proteomes" id="UP000280668"/>
    </source>
</evidence>
<keyword evidence="4" id="KW-1185">Reference proteome</keyword>
<dbReference type="PANTHER" id="PTHR12110">
    <property type="entry name" value="HYDROXYPYRUVATE ISOMERASE"/>
    <property type="match status" value="1"/>
</dbReference>
<dbReference type="Gene3D" id="3.20.20.150">
    <property type="entry name" value="Divalent-metal-dependent TIM barrel enzymes"/>
    <property type="match status" value="1"/>
</dbReference>
<proteinExistence type="predicted"/>
<dbReference type="GO" id="GO:0016853">
    <property type="term" value="F:isomerase activity"/>
    <property type="evidence" value="ECO:0007669"/>
    <property type="project" value="UniProtKB-KW"/>
</dbReference>
<accession>A0A3N2BDW9</accession>
<dbReference type="Pfam" id="PF01261">
    <property type="entry name" value="AP_endonuc_2"/>
    <property type="match status" value="1"/>
</dbReference>
<keyword evidence="1" id="KW-0119">Carbohydrate metabolism</keyword>
<comment type="caution">
    <text evidence="3">The sequence shown here is derived from an EMBL/GenBank/DDBJ whole genome shotgun (WGS) entry which is preliminary data.</text>
</comment>
<gene>
    <name evidence="3" type="ORF">EDD31_1831</name>
</gene>
<keyword evidence="3" id="KW-0413">Isomerase</keyword>
<dbReference type="RefSeq" id="WP_123303865.1">
    <property type="nucleotide sequence ID" value="NZ_RKHK01000001.1"/>
</dbReference>
<protein>
    <submittedName>
        <fullName evidence="3">Sugar phosphate isomerase/epimerase</fullName>
    </submittedName>
</protein>
<feature type="domain" description="Xylose isomerase-like TIM barrel" evidence="2">
    <location>
        <begin position="42"/>
        <end position="253"/>
    </location>
</feature>
<evidence type="ECO:0000259" key="2">
    <source>
        <dbReference type="Pfam" id="PF01261"/>
    </source>
</evidence>
<organism evidence="3 4">
    <name type="scientific">Bogoriella caseilytica</name>
    <dbReference type="NCBI Taxonomy" id="56055"/>
    <lineage>
        <taxon>Bacteria</taxon>
        <taxon>Bacillati</taxon>
        <taxon>Actinomycetota</taxon>
        <taxon>Actinomycetes</taxon>
        <taxon>Micrococcales</taxon>
        <taxon>Bogoriellaceae</taxon>
        <taxon>Bogoriella</taxon>
    </lineage>
</organism>
<dbReference type="PANTHER" id="PTHR12110:SF52">
    <property type="entry name" value="XYLOSE ISOMERASE"/>
    <property type="match status" value="1"/>
</dbReference>
<dbReference type="InterPro" id="IPR050312">
    <property type="entry name" value="IolE/XylAMocC-like"/>
</dbReference>
<dbReference type="Proteomes" id="UP000280668">
    <property type="component" value="Unassembled WGS sequence"/>
</dbReference>
<evidence type="ECO:0000313" key="3">
    <source>
        <dbReference type="EMBL" id="ROR73450.1"/>
    </source>
</evidence>
<dbReference type="SUPFAM" id="SSF51658">
    <property type="entry name" value="Xylose isomerase-like"/>
    <property type="match status" value="1"/>
</dbReference>
<reference evidence="3 4" key="1">
    <citation type="submission" date="2018-11" db="EMBL/GenBank/DDBJ databases">
        <title>Sequencing the genomes of 1000 actinobacteria strains.</title>
        <authorList>
            <person name="Klenk H.-P."/>
        </authorList>
    </citation>
    <scope>NUCLEOTIDE SEQUENCE [LARGE SCALE GENOMIC DNA]</scope>
    <source>
        <strain evidence="3 4">DSM 11294</strain>
    </source>
</reference>
<dbReference type="InterPro" id="IPR036237">
    <property type="entry name" value="Xyl_isomerase-like_sf"/>
</dbReference>
<dbReference type="InterPro" id="IPR013022">
    <property type="entry name" value="Xyl_isomerase-like_TIM-brl"/>
</dbReference>
<sequence length="283" mass="29667">MRLGLGSYAFRWAMGIGTPSPAALGSVPDLIRETADLGCEVLQLADLDALESASAAELTDLRAHAASAGVALQTGLTGATVERLTDHLRIATSLGADLARVVLHGRGIEDEREAARALTRLAPDYEAAGVTLAIENHFLTSSASLVELVAEIDSRAVGLTVDVANSIACQEWPDQTIAALAPFVRCLHLKDYRIEPSPDGVGAAVIGAPLAQGWSDIAAIVEEIAPHAPEGMAVILEQWSPAGSSLQDAITTETRWRRESAMTARSHPALNPLWSTGGTRAAV</sequence>